<sequence length="356" mass="37906">MKQRSAVYLDLLGILLAIVAALVIGILVIFMVSNEPVAALQALFIEPFTSLFSFGSVLNRMIPLVFTGLAIVVVFQSGVFSMGAEGQLYIGALTGALTAVYVTDLSPWIHIPLVILAALIGGALYGLLPGVLKAYFKADEIVSTLMFNFIAILFVSYLLNYVFKAPDSGGFARLPFIQDSAKLGQIFNGFPTHAGFLIAVLAAVAVYLLMYKTKTGYELRTVGKNPLFAEYGGIKPKKVLILSIAISGALAGLGGTIEVIGLHGTLKDNFSAGLGFDGIIVSLLARNHPIAVLLSAFFYAYLQVGGQIMQANSDVPRDLAIIIQALLVIFVSSQAIFAYLKQRKLMSASGGGRDAK</sequence>
<evidence type="ECO:0000256" key="4">
    <source>
        <dbReference type="ARBA" id="ARBA00022989"/>
    </source>
</evidence>
<evidence type="ECO:0000313" key="8">
    <source>
        <dbReference type="Proteomes" id="UP001056500"/>
    </source>
</evidence>
<evidence type="ECO:0000256" key="6">
    <source>
        <dbReference type="SAM" id="Phobius"/>
    </source>
</evidence>
<evidence type="ECO:0000256" key="2">
    <source>
        <dbReference type="ARBA" id="ARBA00022475"/>
    </source>
</evidence>
<dbReference type="Proteomes" id="UP001056500">
    <property type="component" value="Chromosome"/>
</dbReference>
<dbReference type="InterPro" id="IPR001851">
    <property type="entry name" value="ABC_transp_permease"/>
</dbReference>
<feature type="transmembrane region" description="Helical" evidence="6">
    <location>
        <begin position="7"/>
        <end position="32"/>
    </location>
</feature>
<keyword evidence="5 6" id="KW-0472">Membrane</keyword>
<protein>
    <submittedName>
        <fullName evidence="7">ABC transporter permease</fullName>
    </submittedName>
</protein>
<feature type="transmembrane region" description="Helical" evidence="6">
    <location>
        <begin position="109"/>
        <end position="132"/>
    </location>
</feature>
<feature type="transmembrane region" description="Helical" evidence="6">
    <location>
        <begin position="190"/>
        <end position="210"/>
    </location>
</feature>
<keyword evidence="8" id="KW-1185">Reference proteome</keyword>
<dbReference type="PANTHER" id="PTHR47089:SF1">
    <property type="entry name" value="GUANOSINE ABC TRANSPORTER PERMEASE PROTEIN NUPP"/>
    <property type="match status" value="1"/>
</dbReference>
<proteinExistence type="predicted"/>
<comment type="subcellular location">
    <subcellularLocation>
        <location evidence="1">Cell membrane</location>
        <topology evidence="1">Multi-pass membrane protein</topology>
    </subcellularLocation>
</comment>
<dbReference type="CDD" id="cd06580">
    <property type="entry name" value="TM_PBP1_transp_TpRbsC_like"/>
    <property type="match status" value="1"/>
</dbReference>
<gene>
    <name evidence="7" type="ORF">NDK47_06795</name>
</gene>
<keyword evidence="2" id="KW-1003">Cell membrane</keyword>
<dbReference type="EMBL" id="CP098755">
    <property type="protein sequence ID" value="USG66997.1"/>
    <property type="molecule type" value="Genomic_DNA"/>
</dbReference>
<feature type="transmembrane region" description="Helical" evidence="6">
    <location>
        <begin position="239"/>
        <end position="257"/>
    </location>
</feature>
<organism evidence="7 8">
    <name type="scientific">Brevibacillus ruminantium</name>
    <dbReference type="NCBI Taxonomy" id="2950604"/>
    <lineage>
        <taxon>Bacteria</taxon>
        <taxon>Bacillati</taxon>
        <taxon>Bacillota</taxon>
        <taxon>Bacilli</taxon>
        <taxon>Bacillales</taxon>
        <taxon>Paenibacillaceae</taxon>
        <taxon>Brevibacillus</taxon>
    </lineage>
</organism>
<dbReference type="RefSeq" id="WP_251874101.1">
    <property type="nucleotide sequence ID" value="NZ_CP098755.1"/>
</dbReference>
<keyword evidence="4 6" id="KW-1133">Transmembrane helix</keyword>
<evidence type="ECO:0000256" key="1">
    <source>
        <dbReference type="ARBA" id="ARBA00004651"/>
    </source>
</evidence>
<accession>A0ABY4WIR7</accession>
<dbReference type="Pfam" id="PF02653">
    <property type="entry name" value="BPD_transp_2"/>
    <property type="match status" value="1"/>
</dbReference>
<name>A0ABY4WIR7_9BACL</name>
<feature type="transmembrane region" description="Helical" evidence="6">
    <location>
        <begin position="52"/>
        <end position="75"/>
    </location>
</feature>
<keyword evidence="3 6" id="KW-0812">Transmembrane</keyword>
<dbReference type="PANTHER" id="PTHR47089">
    <property type="entry name" value="ABC TRANSPORTER, PERMEASE PROTEIN"/>
    <property type="match status" value="1"/>
</dbReference>
<reference evidence="7" key="1">
    <citation type="submission" date="2022-06" db="EMBL/GenBank/DDBJ databases">
        <title>Genome sequencing of Brevibacillus sp. BB3-R1.</title>
        <authorList>
            <person name="Heo J."/>
            <person name="Lee D."/>
            <person name="Won M."/>
            <person name="Han B.-H."/>
            <person name="Hong S.-B."/>
            <person name="Kwon S.-W."/>
        </authorList>
    </citation>
    <scope>NUCLEOTIDE SEQUENCE</scope>
    <source>
        <strain evidence="7">BB3-R1</strain>
    </source>
</reference>
<evidence type="ECO:0000313" key="7">
    <source>
        <dbReference type="EMBL" id="USG66997.1"/>
    </source>
</evidence>
<feature type="transmembrane region" description="Helical" evidence="6">
    <location>
        <begin position="321"/>
        <end position="340"/>
    </location>
</feature>
<evidence type="ECO:0000256" key="5">
    <source>
        <dbReference type="ARBA" id="ARBA00023136"/>
    </source>
</evidence>
<evidence type="ECO:0000256" key="3">
    <source>
        <dbReference type="ARBA" id="ARBA00022692"/>
    </source>
</evidence>
<feature type="transmembrane region" description="Helical" evidence="6">
    <location>
        <begin position="144"/>
        <end position="163"/>
    </location>
</feature>